<comment type="caution">
    <text evidence="2">The sequence shown here is derived from an EMBL/GenBank/DDBJ whole genome shotgun (WGS) entry which is preliminary data.</text>
</comment>
<proteinExistence type="predicted"/>
<protein>
    <submittedName>
        <fullName evidence="2">Uncharacterized protein</fullName>
    </submittedName>
</protein>
<gene>
    <name evidence="2" type="ORF">ACFORL_04520</name>
</gene>
<feature type="transmembrane region" description="Helical" evidence="1">
    <location>
        <begin position="173"/>
        <end position="196"/>
    </location>
</feature>
<keyword evidence="3" id="KW-1185">Reference proteome</keyword>
<evidence type="ECO:0000256" key="1">
    <source>
        <dbReference type="SAM" id="Phobius"/>
    </source>
</evidence>
<dbReference type="RefSeq" id="WP_382341520.1">
    <property type="nucleotide sequence ID" value="NZ_JBHSAB010000004.1"/>
</dbReference>
<keyword evidence="1" id="KW-0472">Membrane</keyword>
<name>A0ABV8CDG2_9GAMM</name>
<reference evidence="3" key="1">
    <citation type="journal article" date="2019" name="Int. J. Syst. Evol. Microbiol.">
        <title>The Global Catalogue of Microorganisms (GCM) 10K type strain sequencing project: providing services to taxonomists for standard genome sequencing and annotation.</title>
        <authorList>
            <consortium name="The Broad Institute Genomics Platform"/>
            <consortium name="The Broad Institute Genome Sequencing Center for Infectious Disease"/>
            <person name="Wu L."/>
            <person name="Ma J."/>
        </authorList>
    </citation>
    <scope>NUCLEOTIDE SEQUENCE [LARGE SCALE GENOMIC DNA]</scope>
    <source>
        <strain evidence="3">CCUG 59858</strain>
    </source>
</reference>
<accession>A0ABV8CDG2</accession>
<evidence type="ECO:0000313" key="3">
    <source>
        <dbReference type="Proteomes" id="UP001595758"/>
    </source>
</evidence>
<keyword evidence="1" id="KW-1133">Transmembrane helix</keyword>
<sequence length="349" mass="37906">MAFFKPLLDAVGSGGGVAWSAFGIISATMGLASGGVLSLIFGYSAISAFLLIFFPVLILSYQAVQKQQQQLAEKIIESCQMLQIQIRDYLELCHKHFLKRSPGGNIDEFRTSLSRKIDKDLRKLRLSNKGCLADFLQQIFDRNTLNQFIHHKYNTGPLPEINIKFPADKRAPFSTIAIASFFGFIGGFGAVAGGSAGISGLLMGMGLFAGFTAMPILGWSLLAAALLVAALAAFVTGYDANSNHQMAKRHEFVKNQYQSLFEINLDKDLGLAVSVVPLAKEDKRALVSSIKESLIGVKLSRHKLKAVHPAFFEASDNGIEAAENIEMEDLNRQLIVQGMGASTSINASR</sequence>
<feature type="transmembrane region" description="Helical" evidence="1">
    <location>
        <begin position="7"/>
        <end position="28"/>
    </location>
</feature>
<feature type="transmembrane region" description="Helical" evidence="1">
    <location>
        <begin position="40"/>
        <end position="61"/>
    </location>
</feature>
<dbReference type="Proteomes" id="UP001595758">
    <property type="component" value="Unassembled WGS sequence"/>
</dbReference>
<organism evidence="2 3">
    <name type="scientific">Legionella dresdenensis</name>
    <dbReference type="NCBI Taxonomy" id="450200"/>
    <lineage>
        <taxon>Bacteria</taxon>
        <taxon>Pseudomonadati</taxon>
        <taxon>Pseudomonadota</taxon>
        <taxon>Gammaproteobacteria</taxon>
        <taxon>Legionellales</taxon>
        <taxon>Legionellaceae</taxon>
        <taxon>Legionella</taxon>
    </lineage>
</organism>
<keyword evidence="1" id="KW-0812">Transmembrane</keyword>
<dbReference type="EMBL" id="JBHSAB010000004">
    <property type="protein sequence ID" value="MFC3908338.1"/>
    <property type="molecule type" value="Genomic_DNA"/>
</dbReference>
<evidence type="ECO:0000313" key="2">
    <source>
        <dbReference type="EMBL" id="MFC3908338.1"/>
    </source>
</evidence>
<feature type="transmembrane region" description="Helical" evidence="1">
    <location>
        <begin position="216"/>
        <end position="238"/>
    </location>
</feature>